<dbReference type="InterPro" id="IPR053734">
    <property type="entry name" value="Phage_Head-Tail_Connect_sf"/>
</dbReference>
<protein>
    <submittedName>
        <fullName evidence="1">Uncharacterized protein</fullName>
    </submittedName>
</protein>
<evidence type="ECO:0000313" key="2">
    <source>
        <dbReference type="Proteomes" id="UP001179614"/>
    </source>
</evidence>
<dbReference type="EMBL" id="CP089391">
    <property type="protein sequence ID" value="WBL75601.1"/>
    <property type="molecule type" value="Genomic_DNA"/>
</dbReference>
<sequence length="108" mass="11099">MSIESAADRAVFLNADEFGAEGIYTRAAGAASDPFSGIFDRPSISTDLNQVASIDARPTFFCRMADLPGAADGDAGDQLAVTGEGAFEVVSIEPDGQGMALLRLGALV</sequence>
<proteinExistence type="predicted"/>
<accession>A0ABY7MCK1</accession>
<gene>
    <name evidence="1" type="ORF">I3J27_21450</name>
</gene>
<name>A0ABY7MCK1_9BRAD</name>
<reference evidence="1" key="1">
    <citation type="submission" date="2021-12" db="EMBL/GenBank/DDBJ databases">
        <title>Bradyrhizobium xenonodulans sp. nov.</title>
        <authorList>
            <person name="Claassens R."/>
            <person name="Venter S.N."/>
            <person name="Beukes C.W."/>
            <person name="Stepkowski T."/>
            <person name="Steenkamp E.T."/>
        </authorList>
    </citation>
    <scope>NUCLEOTIDE SEQUENCE</scope>
    <source>
        <strain evidence="1">14AB</strain>
    </source>
</reference>
<evidence type="ECO:0000313" key="1">
    <source>
        <dbReference type="EMBL" id="WBL75601.1"/>
    </source>
</evidence>
<keyword evidence="2" id="KW-1185">Reference proteome</keyword>
<organism evidence="1 2">
    <name type="scientific">Bradyrhizobium xenonodulans</name>
    <dbReference type="NCBI Taxonomy" id="2736875"/>
    <lineage>
        <taxon>Bacteria</taxon>
        <taxon>Pseudomonadati</taxon>
        <taxon>Pseudomonadota</taxon>
        <taxon>Alphaproteobacteria</taxon>
        <taxon>Hyphomicrobiales</taxon>
        <taxon>Nitrobacteraceae</taxon>
        <taxon>Bradyrhizobium</taxon>
    </lineage>
</organism>
<dbReference type="InterPro" id="IPR008018">
    <property type="entry name" value="Phage_tail_attach_FII"/>
</dbReference>
<dbReference type="Gene3D" id="2.40.10.180">
    <property type="entry name" value="Phage tail proteins"/>
    <property type="match status" value="1"/>
</dbReference>
<dbReference type="RefSeq" id="WP_270160424.1">
    <property type="nucleotide sequence ID" value="NZ_CP089391.1"/>
</dbReference>
<dbReference type="Proteomes" id="UP001179614">
    <property type="component" value="Chromosome"/>
</dbReference>
<dbReference type="Pfam" id="PF05354">
    <property type="entry name" value="Phage_attach"/>
    <property type="match status" value="1"/>
</dbReference>